<sequence length="75" mass="8379">RFNRFVFLNLPMLSLETHLGVTASPQVPFPADYVTSPVSASHRRFGSLLLTAEEGHVCKKKLDLHSKHAQVTVCF</sequence>
<comment type="caution">
    <text evidence="1">The sequence shown here is derived from an EMBL/GenBank/DDBJ whole genome shotgun (WGS) entry which is preliminary data.</text>
</comment>
<name>A0ABW0VTZ8_9BACL</name>
<evidence type="ECO:0000313" key="2">
    <source>
        <dbReference type="Proteomes" id="UP001596047"/>
    </source>
</evidence>
<feature type="non-terminal residue" evidence="1">
    <location>
        <position position="1"/>
    </location>
</feature>
<organism evidence="1 2">
    <name type="scientific">Paenibacillus solisilvae</name>
    <dbReference type="NCBI Taxonomy" id="2486751"/>
    <lineage>
        <taxon>Bacteria</taxon>
        <taxon>Bacillati</taxon>
        <taxon>Bacillota</taxon>
        <taxon>Bacilli</taxon>
        <taxon>Bacillales</taxon>
        <taxon>Paenibacillaceae</taxon>
        <taxon>Paenibacillus</taxon>
    </lineage>
</organism>
<evidence type="ECO:0000313" key="1">
    <source>
        <dbReference type="EMBL" id="MFC5648011.1"/>
    </source>
</evidence>
<gene>
    <name evidence="1" type="ORF">ACFPYJ_02540</name>
</gene>
<accession>A0ABW0VTZ8</accession>
<dbReference type="Proteomes" id="UP001596047">
    <property type="component" value="Unassembled WGS sequence"/>
</dbReference>
<reference evidence="2" key="1">
    <citation type="journal article" date="2019" name="Int. J. Syst. Evol. Microbiol.">
        <title>The Global Catalogue of Microorganisms (GCM) 10K type strain sequencing project: providing services to taxonomists for standard genome sequencing and annotation.</title>
        <authorList>
            <consortium name="The Broad Institute Genomics Platform"/>
            <consortium name="The Broad Institute Genome Sequencing Center for Infectious Disease"/>
            <person name="Wu L."/>
            <person name="Ma J."/>
        </authorList>
    </citation>
    <scope>NUCLEOTIDE SEQUENCE [LARGE SCALE GENOMIC DNA]</scope>
    <source>
        <strain evidence="2">CGMCC 1.3240</strain>
    </source>
</reference>
<dbReference type="EMBL" id="JBHSOW010000013">
    <property type="protein sequence ID" value="MFC5648011.1"/>
    <property type="molecule type" value="Genomic_DNA"/>
</dbReference>
<proteinExistence type="predicted"/>
<keyword evidence="2" id="KW-1185">Reference proteome</keyword>
<dbReference type="RefSeq" id="WP_379186478.1">
    <property type="nucleotide sequence ID" value="NZ_JBHSOW010000013.1"/>
</dbReference>
<protein>
    <submittedName>
        <fullName evidence="1">Uncharacterized protein</fullName>
    </submittedName>
</protein>